<dbReference type="STRING" id="1105367.CG50_14675"/>
<dbReference type="RefSeq" id="WP_036636189.1">
    <property type="nucleotide sequence ID" value="NZ_JFZB01000007.1"/>
</dbReference>
<dbReference type="GO" id="GO:0016818">
    <property type="term" value="F:hydrolase activity, acting on acid anhydrides, in phosphorus-containing anhydrides"/>
    <property type="evidence" value="ECO:0007669"/>
    <property type="project" value="InterPro"/>
</dbReference>
<evidence type="ECO:0000256" key="6">
    <source>
        <dbReference type="ARBA" id="ARBA00023211"/>
    </source>
</evidence>
<evidence type="ECO:0000256" key="1">
    <source>
        <dbReference type="ARBA" id="ARBA00001936"/>
    </source>
</evidence>
<keyword evidence="4" id="KW-0378">Hydrolase</keyword>
<gene>
    <name evidence="8" type="ORF">CG50_14675</name>
</gene>
<evidence type="ECO:0000259" key="7">
    <source>
        <dbReference type="PROSITE" id="PS51462"/>
    </source>
</evidence>
<evidence type="ECO:0000256" key="3">
    <source>
        <dbReference type="ARBA" id="ARBA00022723"/>
    </source>
</evidence>
<dbReference type="SUPFAM" id="SSF55811">
    <property type="entry name" value="Nudix"/>
    <property type="match status" value="1"/>
</dbReference>
<keyword evidence="9" id="KW-1185">Reference proteome</keyword>
<sequence length="231" mass="25003">MQDPIPEERPLRDAASVLIVRRDLPGGAHVLMGMRGAGAAFMPSKFVFPGGAVEPADSAVPLLSPLAATETRRLSAETSTPEIVPALAAAAIRELQEETGLLLGVPGTWPGNVPEGWEPFAAAGLRPAAQGLRFVFRAITPRGRSRRFDARFFTVMAEDIASSPDDFSRASDELSHLQWVPMADTHGLDLPFITEVVLAETRARLERGPDDEAPVPFFDNRGPRAEFRRIG</sequence>
<dbReference type="eggNOG" id="COG0494">
    <property type="taxonomic scope" value="Bacteria"/>
</dbReference>
<name>A0A086Y1I6_9RHOB</name>
<comment type="caution">
    <text evidence="8">The sequence shown here is derived from an EMBL/GenBank/DDBJ whole genome shotgun (WGS) entry which is preliminary data.</text>
</comment>
<dbReference type="GO" id="GO:0046872">
    <property type="term" value="F:metal ion binding"/>
    <property type="evidence" value="ECO:0007669"/>
    <property type="project" value="UniProtKB-KW"/>
</dbReference>
<keyword evidence="3" id="KW-0479">Metal-binding</keyword>
<dbReference type="Proteomes" id="UP000028824">
    <property type="component" value="Unassembled WGS sequence"/>
</dbReference>
<comment type="cofactor">
    <cofactor evidence="2">
        <name>Mg(2+)</name>
        <dbReference type="ChEBI" id="CHEBI:18420"/>
    </cofactor>
</comment>
<comment type="cofactor">
    <cofactor evidence="1">
        <name>Mn(2+)</name>
        <dbReference type="ChEBI" id="CHEBI:29035"/>
    </cofactor>
</comment>
<dbReference type="PANTHER" id="PTHR12318">
    <property type="entry name" value="TESTOSTERONE-REGULATED PROTEIN RP2"/>
    <property type="match status" value="1"/>
</dbReference>
<dbReference type="CDD" id="cd18870">
    <property type="entry name" value="NUDIX_AcylCoAdiphos_Nudt19"/>
    <property type="match status" value="1"/>
</dbReference>
<dbReference type="PROSITE" id="PS51462">
    <property type="entry name" value="NUDIX"/>
    <property type="match status" value="1"/>
</dbReference>
<dbReference type="InterPro" id="IPR039121">
    <property type="entry name" value="NUDT19"/>
</dbReference>
<feature type="domain" description="Nudix hydrolase" evidence="7">
    <location>
        <begin position="10"/>
        <end position="202"/>
    </location>
</feature>
<protein>
    <submittedName>
        <fullName evidence="8">DNA mismatch repair protein MutT</fullName>
    </submittedName>
</protein>
<evidence type="ECO:0000256" key="5">
    <source>
        <dbReference type="ARBA" id="ARBA00022842"/>
    </source>
</evidence>
<keyword evidence="5" id="KW-0460">Magnesium</keyword>
<dbReference type="AlphaFoldDB" id="A0A086Y1I6"/>
<evidence type="ECO:0000256" key="2">
    <source>
        <dbReference type="ARBA" id="ARBA00001946"/>
    </source>
</evidence>
<keyword evidence="6" id="KW-0464">Manganese</keyword>
<evidence type="ECO:0000313" key="9">
    <source>
        <dbReference type="Proteomes" id="UP000028824"/>
    </source>
</evidence>
<proteinExistence type="predicted"/>
<dbReference type="PANTHER" id="PTHR12318:SF0">
    <property type="entry name" value="ACYL-COENZYME A DIPHOSPHATASE NUDT19"/>
    <property type="match status" value="1"/>
</dbReference>
<dbReference type="InterPro" id="IPR000086">
    <property type="entry name" value="NUDIX_hydrolase_dom"/>
</dbReference>
<accession>A0A086Y1I6</accession>
<dbReference type="Gene3D" id="3.90.79.10">
    <property type="entry name" value="Nucleoside Triphosphate Pyrophosphohydrolase"/>
    <property type="match status" value="1"/>
</dbReference>
<reference evidence="8 9" key="1">
    <citation type="submission" date="2014-03" db="EMBL/GenBank/DDBJ databases">
        <title>Genome of Paenirhodobacter enshiensis DW2-9.</title>
        <authorList>
            <person name="Wang D."/>
            <person name="Wang G."/>
        </authorList>
    </citation>
    <scope>NUCLEOTIDE SEQUENCE [LARGE SCALE GENOMIC DNA]</scope>
    <source>
        <strain evidence="8 9">DW2-9</strain>
    </source>
</reference>
<dbReference type="InterPro" id="IPR015797">
    <property type="entry name" value="NUDIX_hydrolase-like_dom_sf"/>
</dbReference>
<dbReference type="OrthoDB" id="9805905at2"/>
<evidence type="ECO:0000313" key="8">
    <source>
        <dbReference type="EMBL" id="KFI28136.1"/>
    </source>
</evidence>
<dbReference type="EMBL" id="JFZB01000007">
    <property type="protein sequence ID" value="KFI28136.1"/>
    <property type="molecule type" value="Genomic_DNA"/>
</dbReference>
<evidence type="ECO:0000256" key="4">
    <source>
        <dbReference type="ARBA" id="ARBA00022801"/>
    </source>
</evidence>
<organism evidence="8 9">
    <name type="scientific">Paenirhodobacter enshiensis</name>
    <dbReference type="NCBI Taxonomy" id="1105367"/>
    <lineage>
        <taxon>Bacteria</taxon>
        <taxon>Pseudomonadati</taxon>
        <taxon>Pseudomonadota</taxon>
        <taxon>Alphaproteobacteria</taxon>
        <taxon>Rhodobacterales</taxon>
        <taxon>Rhodobacter group</taxon>
        <taxon>Paenirhodobacter</taxon>
    </lineage>
</organism>